<evidence type="ECO:0000256" key="1">
    <source>
        <dbReference type="ARBA" id="ARBA00022515"/>
    </source>
</evidence>
<dbReference type="NCBIfam" id="NF004066">
    <property type="entry name" value="PRK05580.1-3"/>
    <property type="match status" value="1"/>
</dbReference>
<dbReference type="KEGG" id="pnl:PNK_0655"/>
<evidence type="ECO:0000256" key="3">
    <source>
        <dbReference type="ARBA" id="ARBA00022723"/>
    </source>
</evidence>
<evidence type="ECO:0000256" key="4">
    <source>
        <dbReference type="ARBA" id="ARBA00022741"/>
    </source>
</evidence>
<dbReference type="AlphaFoldDB" id="A0A0U5JBT9"/>
<dbReference type="HAMAP" id="MF_00983">
    <property type="entry name" value="PriA"/>
    <property type="match status" value="1"/>
</dbReference>
<protein>
    <recommendedName>
        <fullName evidence="12">Replication restart protein PriA</fullName>
    </recommendedName>
    <alternativeName>
        <fullName evidence="12">ATP-dependent DNA helicase PriA</fullName>
        <ecNumber evidence="12">5.6.2.4</ecNumber>
    </alternativeName>
    <alternativeName>
        <fullName evidence="12">DNA 3'-5' helicase PriA</fullName>
    </alternativeName>
</protein>
<dbReference type="Gene3D" id="3.40.1440.60">
    <property type="entry name" value="PriA, 3(prime) DNA-binding domain"/>
    <property type="match status" value="1"/>
</dbReference>
<keyword evidence="2 12" id="KW-0235">DNA replication</keyword>
<dbReference type="InParanoid" id="A0A0U5JBT9"/>
<dbReference type="GO" id="GO:1990077">
    <property type="term" value="C:primosome complex"/>
    <property type="evidence" value="ECO:0007669"/>
    <property type="project" value="UniProtKB-UniRule"/>
</dbReference>
<evidence type="ECO:0000313" key="16">
    <source>
        <dbReference type="Proteomes" id="UP000069902"/>
    </source>
</evidence>
<feature type="binding site" evidence="12">
    <location>
        <position position="491"/>
    </location>
    <ligand>
        <name>Zn(2+)</name>
        <dbReference type="ChEBI" id="CHEBI:29105"/>
        <label>1</label>
    </ligand>
</feature>
<dbReference type="Pfam" id="PF00271">
    <property type="entry name" value="Helicase_C"/>
    <property type="match status" value="1"/>
</dbReference>
<dbReference type="STRING" id="389348.PNK_0655"/>
<evidence type="ECO:0000256" key="10">
    <source>
        <dbReference type="ARBA" id="ARBA00023235"/>
    </source>
</evidence>
<gene>
    <name evidence="12 15" type="primary">priA</name>
    <name evidence="15" type="ORF">PNK_0655</name>
</gene>
<dbReference type="FunFam" id="3.40.50.300:FF:000489">
    <property type="entry name" value="Primosome assembly protein PriA"/>
    <property type="match status" value="1"/>
</dbReference>
<evidence type="ECO:0000256" key="11">
    <source>
        <dbReference type="ARBA" id="ARBA00048988"/>
    </source>
</evidence>
<keyword evidence="7 12" id="KW-0862">Zinc</keyword>
<evidence type="ECO:0000313" key="15">
    <source>
        <dbReference type="EMBL" id="CUI16282.1"/>
    </source>
</evidence>
<dbReference type="InterPro" id="IPR041222">
    <property type="entry name" value="PriA_3primeBD"/>
</dbReference>
<sequence>MESFAAFASVILDVSVDKTLDYGITPSQLEFAKRGVRVEVPVRGHLRAGYIVDIKETPSFKSVKPIARLLSEAPLISDELFDLSLWVARYYCAPLRDIFRMILPPGVRKGMGEKEQLFVMRGKTRDELIQICMHIREKKPAQAAILEAMLKVKKGILLSKLLEETKSSRSSVQALAKQGLLIVDVVKIDRSPLINEEYFMTKPKALNGDQTAALSKIEATLLSHAFQAHLIHGITGSGKTEVYLQAIDVALKLNKSTIMLVPEISLTTQTIERFRSRFPEKIAILHHRLSEGERRDEWHKIRDGQAKIVVGARSAIFSPVVNLGLIIVDEEHEQSYKQNDISPCYQARDVAVMRGKLAQAAVVLGSATPSLESYYNAQKGKYELSVLHKRADVATLPDVTIVDMKKEYDRAKGLTNFSELLLNGIEKRQKQGEQVILFLNRRGYHTTLLCQDCSKVVKCAHCEVPLTFHLGDNQLACHLCGYQISPPPKECPSCRGSKPLKFRGAGTEQVERALHAIFPDIRTLRVDADTTRHKGSHQKLLRDFGTGKADVLIGTQMIAKGLHFPEVTLVGVLNSDSGLNIPDFRASETIFQLITQVAGRSGRGVTRGEVIIQTSMPDNPTIQHAAKQDYVGFYQEEIAVREFFSYPPFAHLAKLTFSGPQAEQTLQAAQALRENMIKYLPAHFEFHPVIPCGYAKIKDLYRYQFLIRGPNMNPLNQALEKIQSLLILPRAIKVFVDINPSSTFF</sequence>
<dbReference type="FunCoup" id="A0A0U5JBT9">
    <property type="interactions" value="253"/>
</dbReference>
<dbReference type="Pfam" id="PF00270">
    <property type="entry name" value="DEAD"/>
    <property type="match status" value="1"/>
</dbReference>
<comment type="subunit">
    <text evidence="12">Component of the replication restart primosome.</text>
</comment>
<dbReference type="EC" id="5.6.2.4" evidence="12"/>
<keyword evidence="6 12" id="KW-0347">Helicase</keyword>
<dbReference type="GO" id="GO:0043138">
    <property type="term" value="F:3'-5' DNA helicase activity"/>
    <property type="evidence" value="ECO:0007669"/>
    <property type="project" value="UniProtKB-EC"/>
</dbReference>
<evidence type="ECO:0000259" key="13">
    <source>
        <dbReference type="PROSITE" id="PS51192"/>
    </source>
</evidence>
<feature type="domain" description="Helicase C-terminal" evidence="14">
    <location>
        <begin position="483"/>
        <end position="639"/>
    </location>
</feature>
<feature type="binding site" evidence="12">
    <location>
        <position position="450"/>
    </location>
    <ligand>
        <name>Zn(2+)</name>
        <dbReference type="ChEBI" id="CHEBI:29105"/>
        <label>1</label>
    </ligand>
</feature>
<dbReference type="InterPro" id="IPR041236">
    <property type="entry name" value="PriA_C"/>
</dbReference>
<dbReference type="Proteomes" id="UP000069902">
    <property type="component" value="Chromosome cPNK"/>
</dbReference>
<dbReference type="PANTHER" id="PTHR30580">
    <property type="entry name" value="PRIMOSOMAL PROTEIN N"/>
    <property type="match status" value="1"/>
</dbReference>
<keyword evidence="10 12" id="KW-0413">Isomerase</keyword>
<dbReference type="Pfam" id="PF17764">
    <property type="entry name" value="PriA_3primeBD"/>
    <property type="match status" value="1"/>
</dbReference>
<organism evidence="15 16">
    <name type="scientific">Candidatus Protochlamydia naegleriophila</name>
    <dbReference type="NCBI Taxonomy" id="389348"/>
    <lineage>
        <taxon>Bacteria</taxon>
        <taxon>Pseudomonadati</taxon>
        <taxon>Chlamydiota</taxon>
        <taxon>Chlamydiia</taxon>
        <taxon>Parachlamydiales</taxon>
        <taxon>Parachlamydiaceae</taxon>
        <taxon>Candidatus Protochlamydia</taxon>
    </lineage>
</organism>
<feature type="binding site" evidence="12">
    <location>
        <position position="459"/>
    </location>
    <ligand>
        <name>Zn(2+)</name>
        <dbReference type="ChEBI" id="CHEBI:29105"/>
        <label>2</label>
    </ligand>
</feature>
<name>A0A0U5JBT9_9BACT</name>
<dbReference type="Pfam" id="PF18319">
    <property type="entry name" value="Zn_ribbon_PriA"/>
    <property type="match status" value="1"/>
</dbReference>
<accession>A0A0U5JBT9</accession>
<comment type="similarity">
    <text evidence="12">Belongs to the helicase family. PriA subfamily.</text>
</comment>
<dbReference type="InterPro" id="IPR040498">
    <property type="entry name" value="PriA_CRR"/>
</dbReference>
<dbReference type="CDD" id="cd18804">
    <property type="entry name" value="SF2_C_priA"/>
    <property type="match status" value="1"/>
</dbReference>
<dbReference type="GO" id="GO:0006310">
    <property type="term" value="P:DNA recombination"/>
    <property type="evidence" value="ECO:0007669"/>
    <property type="project" value="InterPro"/>
</dbReference>
<keyword evidence="3 12" id="KW-0479">Metal-binding</keyword>
<dbReference type="PATRIC" id="fig|389348.3.peg.717"/>
<feature type="binding site" evidence="12">
    <location>
        <position position="494"/>
    </location>
    <ligand>
        <name>Zn(2+)</name>
        <dbReference type="ChEBI" id="CHEBI:29105"/>
        <label>1</label>
    </ligand>
</feature>
<feature type="binding site" evidence="12">
    <location>
        <position position="480"/>
    </location>
    <ligand>
        <name>Zn(2+)</name>
        <dbReference type="ChEBI" id="CHEBI:29105"/>
        <label>2</label>
    </ligand>
</feature>
<dbReference type="NCBIfam" id="TIGR00595">
    <property type="entry name" value="priA"/>
    <property type="match status" value="1"/>
</dbReference>
<dbReference type="GO" id="GO:0003677">
    <property type="term" value="F:DNA binding"/>
    <property type="evidence" value="ECO:0007669"/>
    <property type="project" value="UniProtKB-UniRule"/>
</dbReference>
<comment type="function">
    <text evidence="12">Initiates the restart of stalled replication forks, which reloads the replicative helicase on sites other than the origin of replication. Recognizes and binds to abandoned replication forks and remodels them to uncover a helicase loading site. Promotes assembly of the primosome at these replication forks.</text>
</comment>
<dbReference type="InterPro" id="IPR005259">
    <property type="entry name" value="PriA"/>
</dbReference>
<feature type="binding site" evidence="12">
    <location>
        <position position="477"/>
    </location>
    <ligand>
        <name>Zn(2+)</name>
        <dbReference type="ChEBI" id="CHEBI:29105"/>
        <label>2</label>
    </ligand>
</feature>
<keyword evidence="16" id="KW-1185">Reference proteome</keyword>
<dbReference type="PROSITE" id="PS51192">
    <property type="entry name" value="HELICASE_ATP_BIND_1"/>
    <property type="match status" value="1"/>
</dbReference>
<dbReference type="SMART" id="SM00487">
    <property type="entry name" value="DEXDc"/>
    <property type="match status" value="1"/>
</dbReference>
<dbReference type="CDD" id="cd17929">
    <property type="entry name" value="DEXHc_priA"/>
    <property type="match status" value="1"/>
</dbReference>
<dbReference type="PROSITE" id="PS51194">
    <property type="entry name" value="HELICASE_CTER"/>
    <property type="match status" value="1"/>
</dbReference>
<dbReference type="InterPro" id="IPR027417">
    <property type="entry name" value="P-loop_NTPase"/>
</dbReference>
<evidence type="ECO:0000259" key="14">
    <source>
        <dbReference type="PROSITE" id="PS51194"/>
    </source>
</evidence>
<evidence type="ECO:0000256" key="2">
    <source>
        <dbReference type="ARBA" id="ARBA00022705"/>
    </source>
</evidence>
<evidence type="ECO:0000256" key="8">
    <source>
        <dbReference type="ARBA" id="ARBA00022840"/>
    </source>
</evidence>
<keyword evidence="5 12" id="KW-0378">Hydrolase</keyword>
<feature type="domain" description="Helicase ATP-binding" evidence="13">
    <location>
        <begin position="220"/>
        <end position="387"/>
    </location>
</feature>
<dbReference type="GO" id="GO:0008270">
    <property type="term" value="F:zinc ion binding"/>
    <property type="evidence" value="ECO:0007669"/>
    <property type="project" value="UniProtKB-UniRule"/>
</dbReference>
<dbReference type="SUPFAM" id="SSF52540">
    <property type="entry name" value="P-loop containing nucleoside triphosphate hydrolases"/>
    <property type="match status" value="2"/>
</dbReference>
<dbReference type="GO" id="GO:0005524">
    <property type="term" value="F:ATP binding"/>
    <property type="evidence" value="ECO:0007669"/>
    <property type="project" value="UniProtKB-UniRule"/>
</dbReference>
<evidence type="ECO:0000256" key="12">
    <source>
        <dbReference type="HAMAP-Rule" id="MF_00983"/>
    </source>
</evidence>
<evidence type="ECO:0000256" key="7">
    <source>
        <dbReference type="ARBA" id="ARBA00022833"/>
    </source>
</evidence>
<dbReference type="InterPro" id="IPR042115">
    <property type="entry name" value="PriA_3primeBD_sf"/>
</dbReference>
<comment type="catalytic activity">
    <reaction evidence="12">
        <text>Couples ATP hydrolysis with the unwinding of duplex DNA by translocating in the 3'-5' direction.</text>
        <dbReference type="EC" id="5.6.2.4"/>
    </reaction>
</comment>
<dbReference type="EMBL" id="LN879502">
    <property type="protein sequence ID" value="CUI16282.1"/>
    <property type="molecule type" value="Genomic_DNA"/>
</dbReference>
<keyword evidence="8 12" id="KW-0067">ATP-binding</keyword>
<dbReference type="InterPro" id="IPR011545">
    <property type="entry name" value="DEAD/DEAH_box_helicase_dom"/>
</dbReference>
<dbReference type="Pfam" id="PF18074">
    <property type="entry name" value="PriA_C"/>
    <property type="match status" value="1"/>
</dbReference>
<reference evidence="16" key="1">
    <citation type="submission" date="2015-09" db="EMBL/GenBank/DDBJ databases">
        <authorList>
            <person name="Bertelli C."/>
        </authorList>
    </citation>
    <scope>NUCLEOTIDE SEQUENCE [LARGE SCALE GENOMIC DNA]</scope>
    <source>
        <strain evidence="16">KNic</strain>
    </source>
</reference>
<keyword evidence="4 12" id="KW-0547">Nucleotide-binding</keyword>
<dbReference type="PANTHER" id="PTHR30580:SF0">
    <property type="entry name" value="PRIMOSOMAL PROTEIN N"/>
    <property type="match status" value="1"/>
</dbReference>
<dbReference type="Gene3D" id="3.40.50.300">
    <property type="entry name" value="P-loop containing nucleotide triphosphate hydrolases"/>
    <property type="match status" value="2"/>
</dbReference>
<feature type="binding site" evidence="12">
    <location>
        <position position="453"/>
    </location>
    <ligand>
        <name>Zn(2+)</name>
        <dbReference type="ChEBI" id="CHEBI:29105"/>
        <label>1</label>
    </ligand>
</feature>
<comment type="catalytic activity">
    <reaction evidence="11 12">
        <text>ATP + H2O = ADP + phosphate + H(+)</text>
        <dbReference type="Rhea" id="RHEA:13065"/>
        <dbReference type="ChEBI" id="CHEBI:15377"/>
        <dbReference type="ChEBI" id="CHEBI:15378"/>
        <dbReference type="ChEBI" id="CHEBI:30616"/>
        <dbReference type="ChEBI" id="CHEBI:43474"/>
        <dbReference type="ChEBI" id="CHEBI:456216"/>
        <dbReference type="EC" id="5.6.2.4"/>
    </reaction>
</comment>
<dbReference type="GO" id="GO:0006302">
    <property type="term" value="P:double-strand break repair"/>
    <property type="evidence" value="ECO:0007669"/>
    <property type="project" value="InterPro"/>
</dbReference>
<proteinExistence type="inferred from homology"/>
<dbReference type="InterPro" id="IPR014001">
    <property type="entry name" value="Helicase_ATP-bd"/>
</dbReference>
<evidence type="ECO:0000256" key="6">
    <source>
        <dbReference type="ARBA" id="ARBA00022806"/>
    </source>
</evidence>
<evidence type="ECO:0000256" key="9">
    <source>
        <dbReference type="ARBA" id="ARBA00023125"/>
    </source>
</evidence>
<dbReference type="RefSeq" id="WP_059060271.1">
    <property type="nucleotide sequence ID" value="NZ_LN879502.1"/>
</dbReference>
<keyword evidence="9 12" id="KW-0238">DNA-binding</keyword>
<dbReference type="GO" id="GO:0006270">
    <property type="term" value="P:DNA replication initiation"/>
    <property type="evidence" value="ECO:0007669"/>
    <property type="project" value="TreeGrafter"/>
</dbReference>
<feature type="binding site" evidence="12">
    <location>
        <position position="462"/>
    </location>
    <ligand>
        <name>Zn(2+)</name>
        <dbReference type="ChEBI" id="CHEBI:29105"/>
        <label>2</label>
    </ligand>
</feature>
<dbReference type="GO" id="GO:0006269">
    <property type="term" value="P:DNA replication, synthesis of primer"/>
    <property type="evidence" value="ECO:0007669"/>
    <property type="project" value="UniProtKB-KW"/>
</dbReference>
<dbReference type="InterPro" id="IPR001650">
    <property type="entry name" value="Helicase_C-like"/>
</dbReference>
<dbReference type="SMART" id="SM00490">
    <property type="entry name" value="HELICc"/>
    <property type="match status" value="1"/>
</dbReference>
<keyword evidence="1 12" id="KW-0639">Primosome</keyword>
<comment type="cofactor">
    <cofactor evidence="12">
        <name>Zn(2+)</name>
        <dbReference type="ChEBI" id="CHEBI:29105"/>
    </cofactor>
    <text evidence="12">Binds 2 zinc ions per subunit.</text>
</comment>
<evidence type="ECO:0000256" key="5">
    <source>
        <dbReference type="ARBA" id="ARBA00022801"/>
    </source>
</evidence>
<dbReference type="GO" id="GO:0016887">
    <property type="term" value="F:ATP hydrolysis activity"/>
    <property type="evidence" value="ECO:0007669"/>
    <property type="project" value="RHEA"/>
</dbReference>